<dbReference type="Proteomes" id="UP001189624">
    <property type="component" value="Chromosome 5"/>
</dbReference>
<dbReference type="Gramene" id="rna-AYBTSS11_LOCUS17199">
    <property type="protein sequence ID" value="CAJ1957437.1"/>
    <property type="gene ID" value="gene-AYBTSS11_LOCUS17199"/>
</dbReference>
<dbReference type="EMBL" id="OY731402">
    <property type="protein sequence ID" value="CAJ1957437.1"/>
    <property type="molecule type" value="Genomic_DNA"/>
</dbReference>
<gene>
    <name evidence="1" type="ORF">AYBTSS11_LOCUS17199</name>
</gene>
<evidence type="ECO:0000313" key="2">
    <source>
        <dbReference type="Proteomes" id="UP001189624"/>
    </source>
</evidence>
<keyword evidence="2" id="KW-1185">Reference proteome</keyword>
<organism evidence="1 2">
    <name type="scientific">Sphenostylis stenocarpa</name>
    <dbReference type="NCBI Taxonomy" id="92480"/>
    <lineage>
        <taxon>Eukaryota</taxon>
        <taxon>Viridiplantae</taxon>
        <taxon>Streptophyta</taxon>
        <taxon>Embryophyta</taxon>
        <taxon>Tracheophyta</taxon>
        <taxon>Spermatophyta</taxon>
        <taxon>Magnoliopsida</taxon>
        <taxon>eudicotyledons</taxon>
        <taxon>Gunneridae</taxon>
        <taxon>Pentapetalae</taxon>
        <taxon>rosids</taxon>
        <taxon>fabids</taxon>
        <taxon>Fabales</taxon>
        <taxon>Fabaceae</taxon>
        <taxon>Papilionoideae</taxon>
        <taxon>50 kb inversion clade</taxon>
        <taxon>NPAAA clade</taxon>
        <taxon>indigoferoid/millettioid clade</taxon>
        <taxon>Phaseoleae</taxon>
        <taxon>Sphenostylis</taxon>
    </lineage>
</organism>
<dbReference type="AlphaFoldDB" id="A0AA86SG72"/>
<name>A0AA86SG72_9FABA</name>
<protein>
    <submittedName>
        <fullName evidence="1">Uncharacterized protein</fullName>
    </submittedName>
</protein>
<proteinExistence type="predicted"/>
<sequence length="91" mass="10048">MSPWKTAAIKVATLNMKMEMKVVGYDGRKTRRLLCGLILFTHSSASTTTLVVHATVDYHHPHHHEASWQPLPPTRTASQLACQGQTLGQGI</sequence>
<accession>A0AA86SG72</accession>
<reference evidence="1" key="1">
    <citation type="submission" date="2023-10" db="EMBL/GenBank/DDBJ databases">
        <authorList>
            <person name="Domelevo Entfellner J.-B."/>
        </authorList>
    </citation>
    <scope>NUCLEOTIDE SEQUENCE</scope>
</reference>
<evidence type="ECO:0000313" key="1">
    <source>
        <dbReference type="EMBL" id="CAJ1957437.1"/>
    </source>
</evidence>